<dbReference type="Gramene" id="GBG63077">
    <property type="protein sequence ID" value="GBG63077"/>
    <property type="gene ID" value="CBR_g36562"/>
</dbReference>
<dbReference type="OrthoDB" id="2016662at2759"/>
<dbReference type="PANTHER" id="PTHR37898:SF1">
    <property type="entry name" value="OS05G0540200 PROTEIN"/>
    <property type="match status" value="1"/>
</dbReference>
<proteinExistence type="predicted"/>
<dbReference type="InterPro" id="IPR037759">
    <property type="entry name" value="At4g29660-like"/>
</dbReference>
<dbReference type="OMA" id="TLLWDMV"/>
<accession>A0A388JZ78</accession>
<dbReference type="STRING" id="69332.A0A388JZ78"/>
<dbReference type="EMBL" id="BFEA01000035">
    <property type="protein sequence ID" value="GBG63077.1"/>
    <property type="molecule type" value="Genomic_DNA"/>
</dbReference>
<dbReference type="Proteomes" id="UP000265515">
    <property type="component" value="Unassembled WGS sequence"/>
</dbReference>
<keyword evidence="1" id="KW-1133">Transmembrane helix</keyword>
<name>A0A388JZ78_CHABU</name>
<keyword evidence="1" id="KW-0472">Membrane</keyword>
<keyword evidence="3" id="KW-1185">Reference proteome</keyword>
<keyword evidence="1" id="KW-0812">Transmembrane</keyword>
<gene>
    <name evidence="2" type="ORF">CBR_g36562</name>
</gene>
<evidence type="ECO:0000313" key="2">
    <source>
        <dbReference type="EMBL" id="GBG63077.1"/>
    </source>
</evidence>
<reference evidence="2 3" key="1">
    <citation type="journal article" date="2018" name="Cell">
        <title>The Chara Genome: Secondary Complexity and Implications for Plant Terrestrialization.</title>
        <authorList>
            <person name="Nishiyama T."/>
            <person name="Sakayama H."/>
            <person name="Vries J.D."/>
            <person name="Buschmann H."/>
            <person name="Saint-Marcoux D."/>
            <person name="Ullrich K.K."/>
            <person name="Haas F.B."/>
            <person name="Vanderstraeten L."/>
            <person name="Becker D."/>
            <person name="Lang D."/>
            <person name="Vosolsobe S."/>
            <person name="Rombauts S."/>
            <person name="Wilhelmsson P.K.I."/>
            <person name="Janitza P."/>
            <person name="Kern R."/>
            <person name="Heyl A."/>
            <person name="Rumpler F."/>
            <person name="Villalobos L.I.A.C."/>
            <person name="Clay J.M."/>
            <person name="Skokan R."/>
            <person name="Toyoda A."/>
            <person name="Suzuki Y."/>
            <person name="Kagoshima H."/>
            <person name="Schijlen E."/>
            <person name="Tajeshwar N."/>
            <person name="Catarino B."/>
            <person name="Hetherington A.J."/>
            <person name="Saltykova A."/>
            <person name="Bonnot C."/>
            <person name="Breuninger H."/>
            <person name="Symeonidi A."/>
            <person name="Radhakrishnan G.V."/>
            <person name="Van Nieuwerburgh F."/>
            <person name="Deforce D."/>
            <person name="Chang C."/>
            <person name="Karol K.G."/>
            <person name="Hedrich R."/>
            <person name="Ulvskov P."/>
            <person name="Glockner G."/>
            <person name="Delwiche C.F."/>
            <person name="Petrasek J."/>
            <person name="Van de Peer Y."/>
            <person name="Friml J."/>
            <person name="Beilby M."/>
            <person name="Dolan L."/>
            <person name="Kohara Y."/>
            <person name="Sugano S."/>
            <person name="Fujiyama A."/>
            <person name="Delaux P.-M."/>
            <person name="Quint M."/>
            <person name="TheiBen G."/>
            <person name="Hagemann M."/>
            <person name="Harholt J."/>
            <person name="Dunand C."/>
            <person name="Zachgo S."/>
            <person name="Langdale J."/>
            <person name="Maumus F."/>
            <person name="Straeten D.V.D."/>
            <person name="Gould S.B."/>
            <person name="Rensing S.A."/>
        </authorList>
    </citation>
    <scope>NUCLEOTIDE SEQUENCE [LARGE SCALE GENOMIC DNA]</scope>
    <source>
        <strain evidence="2 3">S276</strain>
    </source>
</reference>
<feature type="transmembrane region" description="Helical" evidence="1">
    <location>
        <begin position="37"/>
        <end position="57"/>
    </location>
</feature>
<protein>
    <submittedName>
        <fullName evidence="2">Uncharacterized protein</fullName>
    </submittedName>
</protein>
<evidence type="ECO:0000256" key="1">
    <source>
        <dbReference type="SAM" id="Phobius"/>
    </source>
</evidence>
<organism evidence="2 3">
    <name type="scientific">Chara braunii</name>
    <name type="common">Braun's stonewort</name>
    <dbReference type="NCBI Taxonomy" id="69332"/>
    <lineage>
        <taxon>Eukaryota</taxon>
        <taxon>Viridiplantae</taxon>
        <taxon>Streptophyta</taxon>
        <taxon>Charophyceae</taxon>
        <taxon>Charales</taxon>
        <taxon>Characeae</taxon>
        <taxon>Chara</taxon>
    </lineage>
</organism>
<sequence length="110" mass="12448">MDFVKRIVRWRVPGGESAKASMELFDAISKYQRPRPLTPLLLVNIVGFYAGLAAAAISEQLYKERYWEEHPGERVPIRKPWAYLGPYPVQREDFAEEPRPGANGGDSGSK</sequence>
<evidence type="ECO:0000313" key="3">
    <source>
        <dbReference type="Proteomes" id="UP000265515"/>
    </source>
</evidence>
<dbReference type="PANTHER" id="PTHR37898">
    <property type="entry name" value="OS05G0540200 PROTEIN"/>
    <property type="match status" value="1"/>
</dbReference>
<comment type="caution">
    <text evidence="2">The sequence shown here is derived from an EMBL/GenBank/DDBJ whole genome shotgun (WGS) entry which is preliminary data.</text>
</comment>
<dbReference type="AlphaFoldDB" id="A0A388JZ78"/>